<dbReference type="Pfam" id="PF03958">
    <property type="entry name" value="Secretin_N"/>
    <property type="match status" value="1"/>
</dbReference>
<dbReference type="InterPro" id="IPR005644">
    <property type="entry name" value="NolW-like"/>
</dbReference>
<keyword evidence="5" id="KW-0812">Transmembrane</keyword>
<dbReference type="InterPro" id="IPR004846">
    <property type="entry name" value="T2SS/T3SS_dom"/>
</dbReference>
<evidence type="ECO:0000256" key="3">
    <source>
        <dbReference type="RuleBase" id="RU004003"/>
    </source>
</evidence>
<evidence type="ECO:0000313" key="9">
    <source>
        <dbReference type="Proteomes" id="UP001495910"/>
    </source>
</evidence>
<feature type="domain" description="NolW-like" evidence="7">
    <location>
        <begin position="247"/>
        <end position="381"/>
    </location>
</feature>
<evidence type="ECO:0000256" key="4">
    <source>
        <dbReference type="RuleBase" id="RU004004"/>
    </source>
</evidence>
<sequence length="705" mass="77136">MVMITDIDYVIEKRHVRKRDSILQLIREGEVFLSGPYHLLLRVQQYSLAMDNRYVVLRKKSVKFVRKIFLGSASAALFLFLIAPAAVAASFPWRSATLSYQAKSSPISRVLDDIFVTQYRPVVISNAVKSMPTLNGNFSHSPQAFFDYLSKAYGLIGYFDGTTMFVTTLAENQAVLQTLTRVSAQEVERVAKEFGYLDSRFLFRKVNQPSALQLSGPPAFIERINNVVSMLEAGAVDRAQDARLAFRVLPLKHAWAEDVVYNVAGREVVIRGVASSLRDLVEGFGAAPTQKQPVLAPPTKPVTPVRRPVSLFEGLLSSDIEHEFAAPKQPLAADLPLTERGQAVGARIVGDTRMNAVVVMAPLEMLGMLEDVVRELDVEPELIQIEATIMDVQGDVLKEIGFDWKLAGSRYRIGSSTSGRGIGDSRDGLDAYGAARGNGSNFSIFGGSEATNFLARITALQTTGKANILSRPKLATLNGIEAVLSNQKVFYPQVRGERVSQLYQIDVGLLMRVIPMVVKRENGRSDIRLRIFIEDGNIGNIDVDKIPLTNRSNISTQAIVQDGQSLLIGGYVTDIDDNSEAKVPLLGDIPGLGALFRYRKNKLERQERLFLITPRLLRGAEIEAQVAAATAMNPMLAPTASVDMPIAVNSIAKQTARGIENSSQLAVITAVPPISADVASPAAQGIQHLCQFLKSCGNVERKGQR</sequence>
<dbReference type="EMBL" id="JBANDC010000012">
    <property type="protein sequence ID" value="MEM4989103.1"/>
    <property type="molecule type" value="Genomic_DNA"/>
</dbReference>
<dbReference type="PANTHER" id="PTHR30332">
    <property type="entry name" value="PROBABLE GENERAL SECRETION PATHWAY PROTEIN D"/>
    <property type="match status" value="1"/>
</dbReference>
<dbReference type="Gene3D" id="3.30.1370.120">
    <property type="match status" value="2"/>
</dbReference>
<dbReference type="Proteomes" id="UP001495910">
    <property type="component" value="Unassembled WGS sequence"/>
</dbReference>
<evidence type="ECO:0000256" key="5">
    <source>
        <dbReference type="SAM" id="Phobius"/>
    </source>
</evidence>
<evidence type="ECO:0000259" key="7">
    <source>
        <dbReference type="Pfam" id="PF03958"/>
    </source>
</evidence>
<keyword evidence="9" id="KW-1185">Reference proteome</keyword>
<keyword evidence="5" id="KW-0472">Membrane</keyword>
<keyword evidence="5" id="KW-1133">Transmembrane helix</keyword>
<dbReference type="PANTHER" id="PTHR30332:SF5">
    <property type="entry name" value="SPI-1 TYPE 3 SECRETION SYSTEM SECRETIN"/>
    <property type="match status" value="1"/>
</dbReference>
<evidence type="ECO:0000256" key="2">
    <source>
        <dbReference type="ARBA" id="ARBA00022729"/>
    </source>
</evidence>
<dbReference type="Pfam" id="PF00263">
    <property type="entry name" value="Secretin"/>
    <property type="match status" value="1"/>
</dbReference>
<proteinExistence type="inferred from homology"/>
<feature type="transmembrane region" description="Helical" evidence="5">
    <location>
        <begin position="68"/>
        <end position="93"/>
    </location>
</feature>
<organism evidence="8 9">
    <name type="scientific">Collimonas rhizosphaerae</name>
    <dbReference type="NCBI Taxonomy" id="3126357"/>
    <lineage>
        <taxon>Bacteria</taxon>
        <taxon>Pseudomonadati</taxon>
        <taxon>Pseudomonadota</taxon>
        <taxon>Betaproteobacteria</taxon>
        <taxon>Burkholderiales</taxon>
        <taxon>Oxalobacteraceae</taxon>
        <taxon>Collimonas</taxon>
    </lineage>
</organism>
<feature type="domain" description="Type II/III secretion system secretin-like" evidence="6">
    <location>
        <begin position="459"/>
        <end position="617"/>
    </location>
</feature>
<comment type="similarity">
    <text evidence="3">Belongs to the bacterial secretin family.</text>
</comment>
<keyword evidence="4" id="KW-0813">Transport</keyword>
<reference evidence="8 9" key="1">
    <citation type="submission" date="2024-02" db="EMBL/GenBank/DDBJ databases">
        <title>Draft genome sequence of Collimonas sp. strain H4R21, an effective mineral-weathering bacterial strain isolated from the beech rhizosphere.</title>
        <authorList>
            <person name="Morin E."/>
            <person name="Uroz S."/>
            <person name="Leveau J.H.J."/>
            <person name="Kumar R."/>
            <person name="Rey M.W."/>
            <person name="Pham J."/>
        </authorList>
    </citation>
    <scope>NUCLEOTIDE SEQUENCE [LARGE SCALE GENOMIC DNA]</scope>
    <source>
        <strain evidence="8 9">H4R21</strain>
    </source>
</reference>
<dbReference type="InterPro" id="IPR038591">
    <property type="entry name" value="NolW-like_sf"/>
</dbReference>
<gene>
    <name evidence="8" type="primary">sctC</name>
    <name evidence="8" type="ORF">V8G57_17060</name>
</gene>
<dbReference type="PRINTS" id="PR01337">
    <property type="entry name" value="TYPE3OMGPROT"/>
</dbReference>
<evidence type="ECO:0000256" key="1">
    <source>
        <dbReference type="ARBA" id="ARBA00004442"/>
    </source>
</evidence>
<evidence type="ECO:0000259" key="6">
    <source>
        <dbReference type="Pfam" id="PF00263"/>
    </source>
</evidence>
<accession>A0ABU9PYL0</accession>
<dbReference type="RefSeq" id="WP_342830379.1">
    <property type="nucleotide sequence ID" value="NZ_JBANDC010000012.1"/>
</dbReference>
<name>A0ABU9PYL0_9BURK</name>
<keyword evidence="2" id="KW-0732">Signal</keyword>
<dbReference type="InterPro" id="IPR050810">
    <property type="entry name" value="Bact_Secretion_Sys_Channel"/>
</dbReference>
<evidence type="ECO:0000313" key="8">
    <source>
        <dbReference type="EMBL" id="MEM4989103.1"/>
    </source>
</evidence>
<dbReference type="NCBIfam" id="TIGR02516">
    <property type="entry name" value="type_III_yscC"/>
    <property type="match status" value="1"/>
</dbReference>
<dbReference type="Gene3D" id="3.55.50.30">
    <property type="match status" value="1"/>
</dbReference>
<dbReference type="InterPro" id="IPR003522">
    <property type="entry name" value="T3SS_OM_pore_YscC"/>
</dbReference>
<comment type="caution">
    <text evidence="8">The sequence shown here is derived from an EMBL/GenBank/DDBJ whole genome shotgun (WGS) entry which is preliminary data.</text>
</comment>
<comment type="subcellular location">
    <subcellularLocation>
        <location evidence="1 4">Cell outer membrane</location>
    </subcellularLocation>
</comment>
<protein>
    <submittedName>
        <fullName evidence="8">Type III secretion system outer membrane ring subunit SctC</fullName>
    </submittedName>
</protein>